<organism evidence="1 2">
    <name type="scientific">Sporothrix epigloea</name>
    <dbReference type="NCBI Taxonomy" id="1892477"/>
    <lineage>
        <taxon>Eukaryota</taxon>
        <taxon>Fungi</taxon>
        <taxon>Dikarya</taxon>
        <taxon>Ascomycota</taxon>
        <taxon>Pezizomycotina</taxon>
        <taxon>Sordariomycetes</taxon>
        <taxon>Sordariomycetidae</taxon>
        <taxon>Ophiostomatales</taxon>
        <taxon>Ophiostomataceae</taxon>
        <taxon>Sporothrix</taxon>
    </lineage>
</organism>
<proteinExistence type="predicted"/>
<dbReference type="EMBL" id="CAWUON010000184">
    <property type="protein sequence ID" value="CAK7275163.1"/>
    <property type="molecule type" value="Genomic_DNA"/>
</dbReference>
<comment type="caution">
    <text evidence="1">The sequence shown here is derived from an EMBL/GenBank/DDBJ whole genome shotgun (WGS) entry which is preliminary data.</text>
</comment>
<keyword evidence="2" id="KW-1185">Reference proteome</keyword>
<evidence type="ECO:0000313" key="1">
    <source>
        <dbReference type="EMBL" id="CAK7275163.1"/>
    </source>
</evidence>
<evidence type="ECO:0000313" key="2">
    <source>
        <dbReference type="Proteomes" id="UP001642502"/>
    </source>
</evidence>
<sequence length="374" mass="43151">MERFMTSRDMYHDPTHGLVVRCQMHDRILDCFLLEMDRVIVQDQLRFQHSMRIFNDDIEPRLNIPLLMIDDTGARPEFMTGMHDPRVELICKDFIARRWSIPLTLDAEELPVLPPPDEEFATLDTLEGVRIAINERDRLYRLAERTKRRARHAHLLVTSTMAYTQALKDMFPFSPDGERDNLDCGIILAIEMERECGHLATEVIENYYTDLEHFNDMTLSLTDRIKACLDVLRRYEEIANPNMITRAAITSHTRLFRAALVWAGAQARRPLEPFDIDPVPEPSPEDTATWTYASTKSAAVRAFIVADKALDAVKEDQISVGDPVNLEFDVYPQRNFETNEVSIIVDQEAYDEALNNLIFRYENPDSTSDSDPEL</sequence>
<protein>
    <submittedName>
        <fullName evidence="1">Uncharacterized protein</fullName>
    </submittedName>
</protein>
<gene>
    <name evidence="1" type="ORF">SEPCBS119000_006555</name>
</gene>
<accession>A0ABP0E3J0</accession>
<dbReference type="Proteomes" id="UP001642502">
    <property type="component" value="Unassembled WGS sequence"/>
</dbReference>
<reference evidence="1 2" key="1">
    <citation type="submission" date="2024-01" db="EMBL/GenBank/DDBJ databases">
        <authorList>
            <person name="Allen C."/>
            <person name="Tagirdzhanova G."/>
        </authorList>
    </citation>
    <scope>NUCLEOTIDE SEQUENCE [LARGE SCALE GENOMIC DNA]</scope>
    <source>
        <strain evidence="1 2">CBS 119000</strain>
    </source>
</reference>
<name>A0ABP0E3J0_9PEZI</name>